<keyword evidence="8 9" id="KW-0472">Membrane</keyword>
<name>A0A2P7RZM6_9HYPH</name>
<comment type="catalytic activity">
    <reaction evidence="9 10">
        <text>Release of signal peptides from bacterial membrane prolipoproteins. Hydrolyzes -Xaa-Yaa-Zaa-|-(S,diacylglyceryl)Cys-, in which Xaa is hydrophobic (preferably Leu), and Yaa (Ala or Ser) and Zaa (Gly or Ala) have small, neutral side chains.</text>
        <dbReference type="EC" id="3.4.23.36"/>
    </reaction>
</comment>
<evidence type="ECO:0000256" key="3">
    <source>
        <dbReference type="ARBA" id="ARBA00022670"/>
    </source>
</evidence>
<dbReference type="EMBL" id="PXYK01000026">
    <property type="protein sequence ID" value="PSJ55669.1"/>
    <property type="molecule type" value="Genomic_DNA"/>
</dbReference>
<dbReference type="RefSeq" id="WP_106774493.1">
    <property type="nucleotide sequence ID" value="NZ_PXYK01000026.1"/>
</dbReference>
<feature type="transmembrane region" description="Helical" evidence="9">
    <location>
        <begin position="66"/>
        <end position="82"/>
    </location>
</feature>
<comment type="caution">
    <text evidence="12">The sequence shown here is derived from an EMBL/GenBank/DDBJ whole genome shotgun (WGS) entry which is preliminary data.</text>
</comment>
<comment type="similarity">
    <text evidence="1 9 11">Belongs to the peptidase A8 family.</text>
</comment>
<keyword evidence="5 9" id="KW-0064">Aspartyl protease</keyword>
<evidence type="ECO:0000256" key="1">
    <source>
        <dbReference type="ARBA" id="ARBA00006139"/>
    </source>
</evidence>
<feature type="active site" evidence="9">
    <location>
        <position position="135"/>
    </location>
</feature>
<dbReference type="Proteomes" id="UP000241229">
    <property type="component" value="Unassembled WGS sequence"/>
</dbReference>
<sequence length="171" mass="18774">MRAPSWHIYAGIAAAGIALDQWIKWLVETRLAMHDPVELLPFLALYRTYNTGVAFSMFSWVGDRGLVAISIAVIAFVLYLALRSDPRQVLARLGFALIVSGAIGNVIDRAIHGHVIDYIFFHTPVWSFAVFNLADAFISVGAAAVVLQELLSWRQARKEASSDDGSGGRQT</sequence>
<dbReference type="Pfam" id="PF01252">
    <property type="entry name" value="Peptidase_A8"/>
    <property type="match status" value="1"/>
</dbReference>
<dbReference type="InterPro" id="IPR001872">
    <property type="entry name" value="Peptidase_A8"/>
</dbReference>
<evidence type="ECO:0000256" key="4">
    <source>
        <dbReference type="ARBA" id="ARBA00022692"/>
    </source>
</evidence>
<keyword evidence="4 9" id="KW-0812">Transmembrane</keyword>
<dbReference type="PANTHER" id="PTHR33695">
    <property type="entry name" value="LIPOPROTEIN SIGNAL PEPTIDASE"/>
    <property type="match status" value="1"/>
</dbReference>
<evidence type="ECO:0000256" key="8">
    <source>
        <dbReference type="ARBA" id="ARBA00023136"/>
    </source>
</evidence>
<evidence type="ECO:0000313" key="12">
    <source>
        <dbReference type="EMBL" id="PSJ55669.1"/>
    </source>
</evidence>
<protein>
    <recommendedName>
        <fullName evidence="9">Lipoprotein signal peptidase</fullName>
        <ecNumber evidence="9">3.4.23.36</ecNumber>
    </recommendedName>
    <alternativeName>
        <fullName evidence="9">Prolipoprotein signal peptidase</fullName>
    </alternativeName>
    <alternativeName>
        <fullName evidence="9">Signal peptidase II</fullName>
        <shortName evidence="9">SPase II</shortName>
    </alternativeName>
</protein>
<dbReference type="PROSITE" id="PS00855">
    <property type="entry name" value="SPASE_II"/>
    <property type="match status" value="1"/>
</dbReference>
<evidence type="ECO:0000256" key="2">
    <source>
        <dbReference type="ARBA" id="ARBA00022475"/>
    </source>
</evidence>
<dbReference type="AlphaFoldDB" id="A0A2P7RZM6"/>
<feature type="transmembrane region" description="Helical" evidence="9">
    <location>
        <begin position="6"/>
        <end position="27"/>
    </location>
</feature>
<evidence type="ECO:0000256" key="9">
    <source>
        <dbReference type="HAMAP-Rule" id="MF_00161"/>
    </source>
</evidence>
<evidence type="ECO:0000256" key="7">
    <source>
        <dbReference type="ARBA" id="ARBA00022989"/>
    </source>
</evidence>
<dbReference type="HAMAP" id="MF_00161">
    <property type="entry name" value="LspA"/>
    <property type="match status" value="1"/>
</dbReference>
<organism evidence="12 13">
    <name type="scientific">Kumtagia ephedrae</name>
    <dbReference type="NCBI Taxonomy" id="2116701"/>
    <lineage>
        <taxon>Bacteria</taxon>
        <taxon>Pseudomonadati</taxon>
        <taxon>Pseudomonadota</taxon>
        <taxon>Alphaproteobacteria</taxon>
        <taxon>Hyphomicrobiales</taxon>
        <taxon>Phyllobacteriaceae</taxon>
        <taxon>Kumtagia</taxon>
    </lineage>
</organism>
<keyword evidence="2 9" id="KW-1003">Cell membrane</keyword>
<dbReference type="GO" id="GO:0006508">
    <property type="term" value="P:proteolysis"/>
    <property type="evidence" value="ECO:0007669"/>
    <property type="project" value="UniProtKB-KW"/>
</dbReference>
<comment type="pathway">
    <text evidence="9">Protein modification; lipoprotein biosynthesis (signal peptide cleavage).</text>
</comment>
<comment type="subcellular location">
    <subcellularLocation>
        <location evidence="9">Cell membrane</location>
        <topology evidence="9">Multi-pass membrane protein</topology>
    </subcellularLocation>
</comment>
<dbReference type="NCBIfam" id="TIGR00077">
    <property type="entry name" value="lspA"/>
    <property type="match status" value="1"/>
</dbReference>
<dbReference type="EC" id="3.4.23.36" evidence="9"/>
<feature type="transmembrane region" description="Helical" evidence="9">
    <location>
        <begin position="127"/>
        <end position="147"/>
    </location>
</feature>
<evidence type="ECO:0000313" key="13">
    <source>
        <dbReference type="Proteomes" id="UP000241229"/>
    </source>
</evidence>
<dbReference type="GO" id="GO:0004190">
    <property type="term" value="F:aspartic-type endopeptidase activity"/>
    <property type="evidence" value="ECO:0007669"/>
    <property type="project" value="UniProtKB-UniRule"/>
</dbReference>
<comment type="function">
    <text evidence="9 10">This protein specifically catalyzes the removal of signal peptides from prolipoproteins.</text>
</comment>
<evidence type="ECO:0000256" key="6">
    <source>
        <dbReference type="ARBA" id="ARBA00022801"/>
    </source>
</evidence>
<evidence type="ECO:0000256" key="11">
    <source>
        <dbReference type="RuleBase" id="RU004181"/>
    </source>
</evidence>
<evidence type="ECO:0000256" key="5">
    <source>
        <dbReference type="ARBA" id="ARBA00022750"/>
    </source>
</evidence>
<dbReference type="PRINTS" id="PR00781">
    <property type="entry name" value="LIPOSIGPTASE"/>
</dbReference>
<feature type="transmembrane region" description="Helical" evidence="9">
    <location>
        <begin position="89"/>
        <end position="107"/>
    </location>
</feature>
<dbReference type="GO" id="GO:0005886">
    <property type="term" value="C:plasma membrane"/>
    <property type="evidence" value="ECO:0007669"/>
    <property type="project" value="UniProtKB-SubCell"/>
</dbReference>
<keyword evidence="13" id="KW-1185">Reference proteome</keyword>
<proteinExistence type="inferred from homology"/>
<feature type="active site" evidence="9">
    <location>
        <position position="117"/>
    </location>
</feature>
<dbReference type="PANTHER" id="PTHR33695:SF1">
    <property type="entry name" value="LIPOPROTEIN SIGNAL PEPTIDASE"/>
    <property type="match status" value="1"/>
</dbReference>
<accession>A0A2P7RZM6</accession>
<reference evidence="12 13" key="1">
    <citation type="submission" date="2018-03" db="EMBL/GenBank/DDBJ databases">
        <title>The draft genome of Mesorhizobium sp. 6GN-30.</title>
        <authorList>
            <person name="Liu L."/>
            <person name="Li L."/>
            <person name="Wang T."/>
            <person name="Zhang X."/>
            <person name="Liang L."/>
        </authorList>
    </citation>
    <scope>NUCLEOTIDE SEQUENCE [LARGE SCALE GENOMIC DNA]</scope>
    <source>
        <strain evidence="12 13">6GN30</strain>
    </source>
</reference>
<keyword evidence="3 9" id="KW-0645">Protease</keyword>
<gene>
    <name evidence="9" type="primary">lspA</name>
    <name evidence="12" type="ORF">C7I84_22635</name>
</gene>
<keyword evidence="7 9" id="KW-1133">Transmembrane helix</keyword>
<keyword evidence="6 9" id="KW-0378">Hydrolase</keyword>
<dbReference type="UniPathway" id="UPA00665"/>
<evidence type="ECO:0000256" key="10">
    <source>
        <dbReference type="RuleBase" id="RU000594"/>
    </source>
</evidence>
<dbReference type="OrthoDB" id="9810259at2"/>